<protein>
    <submittedName>
        <fullName evidence="2">Uncharacterized protein</fullName>
    </submittedName>
</protein>
<name>A0A9Q9DQJ8_CURCL</name>
<dbReference type="EMBL" id="CP089275">
    <property type="protein sequence ID" value="USP74769.1"/>
    <property type="molecule type" value="Genomic_DNA"/>
</dbReference>
<evidence type="ECO:0000256" key="1">
    <source>
        <dbReference type="SAM" id="SignalP"/>
    </source>
</evidence>
<reference evidence="2" key="1">
    <citation type="submission" date="2021-12" db="EMBL/GenBank/DDBJ databases">
        <title>Curvularia clavata genome.</title>
        <authorList>
            <person name="Cao Y."/>
        </authorList>
    </citation>
    <scope>NUCLEOTIDE SEQUENCE</scope>
    <source>
        <strain evidence="2">Yc1106</strain>
    </source>
</reference>
<proteinExistence type="predicted"/>
<dbReference type="Proteomes" id="UP001056012">
    <property type="component" value="Chromosome 2"/>
</dbReference>
<dbReference type="OrthoDB" id="3640311at2759"/>
<accession>A0A9Q9DQJ8</accession>
<keyword evidence="3" id="KW-1185">Reference proteome</keyword>
<dbReference type="VEuPathDB" id="FungiDB:yc1106_02043"/>
<keyword evidence="1" id="KW-0732">Signal</keyword>
<sequence length="307" mass="33674">MQLNSILFYAIHAAGVLSAPHAGNTGDAPDIANSSLPPPTTPWMTFSDKAASDRIYQVVRQISAMPSTSTPRGGKAQPCPVTPPTWKSVHETVTYPRIEVTAANNPCLDKSLSFEHVLACGHLILTAEPNEPCAPNCHHASVTSAQCLGTKKREIETTTAARQPFYCDACIETSLEALIPAGATAKQAEEFRTDMRTKEAKTLGKDLHYRKCYIGIKLTTVPCQTNGTPNSKYTPRKDHHAFDISIPQVGDNFFEDMFENEDDASSEDVKLTGACKRKRATETATLQRKRRKIVVDDDDYDDDIGEC</sequence>
<feature type="chain" id="PRO_5040346156" evidence="1">
    <location>
        <begin position="19"/>
        <end position="307"/>
    </location>
</feature>
<organism evidence="2 3">
    <name type="scientific">Curvularia clavata</name>
    <dbReference type="NCBI Taxonomy" id="95742"/>
    <lineage>
        <taxon>Eukaryota</taxon>
        <taxon>Fungi</taxon>
        <taxon>Dikarya</taxon>
        <taxon>Ascomycota</taxon>
        <taxon>Pezizomycotina</taxon>
        <taxon>Dothideomycetes</taxon>
        <taxon>Pleosporomycetidae</taxon>
        <taxon>Pleosporales</taxon>
        <taxon>Pleosporineae</taxon>
        <taxon>Pleosporaceae</taxon>
        <taxon>Curvularia</taxon>
    </lineage>
</organism>
<feature type="signal peptide" evidence="1">
    <location>
        <begin position="1"/>
        <end position="18"/>
    </location>
</feature>
<dbReference type="AlphaFoldDB" id="A0A9Q9DQJ8"/>
<gene>
    <name evidence="2" type="ORF">yc1106_02043</name>
</gene>
<evidence type="ECO:0000313" key="2">
    <source>
        <dbReference type="EMBL" id="USP74769.1"/>
    </source>
</evidence>
<evidence type="ECO:0000313" key="3">
    <source>
        <dbReference type="Proteomes" id="UP001056012"/>
    </source>
</evidence>